<protein>
    <submittedName>
        <fullName evidence="2">Uncharacterized protein</fullName>
    </submittedName>
</protein>
<evidence type="ECO:0000313" key="2">
    <source>
        <dbReference type="EMBL" id="CAE2219794.1"/>
    </source>
</evidence>
<feature type="coiled-coil region" evidence="1">
    <location>
        <begin position="89"/>
        <end position="116"/>
    </location>
</feature>
<gene>
    <name evidence="2" type="ORF">CPOL0286_LOCUS8642</name>
</gene>
<organism evidence="2">
    <name type="scientific">Prymnesium polylepis</name>
    <dbReference type="NCBI Taxonomy" id="72548"/>
    <lineage>
        <taxon>Eukaryota</taxon>
        <taxon>Haptista</taxon>
        <taxon>Haptophyta</taxon>
        <taxon>Prymnesiophyceae</taxon>
        <taxon>Prymnesiales</taxon>
        <taxon>Prymnesiaceae</taxon>
        <taxon>Prymnesium</taxon>
    </lineage>
</organism>
<accession>A0A7S4MFX4</accession>
<evidence type="ECO:0000256" key="1">
    <source>
        <dbReference type="SAM" id="Coils"/>
    </source>
</evidence>
<reference evidence="2" key="1">
    <citation type="submission" date="2021-01" db="EMBL/GenBank/DDBJ databases">
        <authorList>
            <person name="Corre E."/>
            <person name="Pelletier E."/>
            <person name="Niang G."/>
            <person name="Scheremetjew M."/>
            <person name="Finn R."/>
            <person name="Kale V."/>
            <person name="Holt S."/>
            <person name="Cochrane G."/>
            <person name="Meng A."/>
            <person name="Brown T."/>
            <person name="Cohen L."/>
        </authorList>
    </citation>
    <scope>NUCLEOTIDE SEQUENCE</scope>
    <source>
        <strain evidence="2">UIO037</strain>
    </source>
</reference>
<keyword evidence="1" id="KW-0175">Coiled coil</keyword>
<sequence length="249" mass="27199">MAQTQAMREQQMMLLVNSNQSLWLQLEQAQRAREHATGSAMAAQQLAVQQQARYAELEERWRLVNGTLQAEQQARLQAEQERNTNAAACSQLLDRIAELELDKQRQEREAELTRTVNTSLAAACTAVGSSVAAISTAHKAAGVGVGSLSMSRRLAQQKERKADQRKIKSLEAQLIWRPCGLATVQGNTRWLPCCRAASRALPPLVVHGVSWPCPAVGSGEVGPRSVRDPISALIIKGEGVPLDATYNLK</sequence>
<dbReference type="AlphaFoldDB" id="A0A7S4MFX4"/>
<proteinExistence type="predicted"/>
<dbReference type="EMBL" id="HBKO01018978">
    <property type="protein sequence ID" value="CAE2219794.1"/>
    <property type="molecule type" value="Transcribed_RNA"/>
</dbReference>
<name>A0A7S4MFX4_9EUKA</name>